<gene>
    <name evidence="3" type="ORF">FDK22_10575</name>
</gene>
<dbReference type="EMBL" id="VANU01000004">
    <property type="protein sequence ID" value="TLP37751.1"/>
    <property type="molecule type" value="Genomic_DNA"/>
</dbReference>
<evidence type="ECO:0000313" key="4">
    <source>
        <dbReference type="Proteomes" id="UP000308901"/>
    </source>
</evidence>
<dbReference type="Gene3D" id="3.40.30.10">
    <property type="entry name" value="Glutaredoxin"/>
    <property type="match status" value="1"/>
</dbReference>
<dbReference type="InterPro" id="IPR050553">
    <property type="entry name" value="Thioredoxin_ResA/DsbE_sf"/>
</dbReference>
<dbReference type="AlphaFoldDB" id="A0A5R8Y0H9"/>
<reference evidence="3 4" key="1">
    <citation type="submission" date="2019-05" db="EMBL/GenBank/DDBJ databases">
        <title>Arcobacter sp. nov., isolated from sea sediment.</title>
        <authorList>
            <person name="Kim W."/>
        </authorList>
    </citation>
    <scope>NUCLEOTIDE SEQUENCE [LARGE SCALE GENOMIC DNA]</scope>
    <source>
        <strain evidence="3 4">CAU 1517</strain>
    </source>
</reference>
<feature type="domain" description="Thioredoxin" evidence="2">
    <location>
        <begin position="33"/>
        <end position="164"/>
    </location>
</feature>
<dbReference type="InterPro" id="IPR013766">
    <property type="entry name" value="Thioredoxin_domain"/>
</dbReference>
<keyword evidence="1" id="KW-1133">Transmembrane helix</keyword>
<dbReference type="OrthoDB" id="9813820at2"/>
<dbReference type="PANTHER" id="PTHR42852:SF17">
    <property type="entry name" value="THIOREDOXIN-LIKE PROTEIN HI_1115"/>
    <property type="match status" value="1"/>
</dbReference>
<evidence type="ECO:0000256" key="1">
    <source>
        <dbReference type="SAM" id="Phobius"/>
    </source>
</evidence>
<evidence type="ECO:0000259" key="2">
    <source>
        <dbReference type="PROSITE" id="PS51352"/>
    </source>
</evidence>
<dbReference type="PANTHER" id="PTHR42852">
    <property type="entry name" value="THIOL:DISULFIDE INTERCHANGE PROTEIN DSBE"/>
    <property type="match status" value="1"/>
</dbReference>
<dbReference type="SUPFAM" id="SSF52833">
    <property type="entry name" value="Thioredoxin-like"/>
    <property type="match status" value="1"/>
</dbReference>
<keyword evidence="4" id="KW-1185">Reference proteome</keyword>
<dbReference type="GO" id="GO:0016209">
    <property type="term" value="F:antioxidant activity"/>
    <property type="evidence" value="ECO:0007669"/>
    <property type="project" value="InterPro"/>
</dbReference>
<sequence length="164" mass="19489">MNKKIKKYIKEIVKYSIILIIAVNVINFYKSQDLNKEDFPYKAFELIDGSSYILDEEKPLLIYFWATWCPICKFQSPNIEELSKEYQVITFASQSGAKEEIQEYLKDNNLNFKVVNDSFNDFAYRFNIKAYPTTLIYDKNKQLKFSDVGYTSSFTLKLKLWWSK</sequence>
<accession>A0A5R8Y0H9</accession>
<dbReference type="PROSITE" id="PS51352">
    <property type="entry name" value="THIOREDOXIN_2"/>
    <property type="match status" value="1"/>
</dbReference>
<keyword evidence="1" id="KW-0472">Membrane</keyword>
<feature type="transmembrane region" description="Helical" evidence="1">
    <location>
        <begin position="12"/>
        <end position="29"/>
    </location>
</feature>
<comment type="caution">
    <text evidence="3">The sequence shown here is derived from an EMBL/GenBank/DDBJ whole genome shotgun (WGS) entry which is preliminary data.</text>
</comment>
<dbReference type="RefSeq" id="WP_138152931.1">
    <property type="nucleotide sequence ID" value="NZ_VANU01000004.1"/>
</dbReference>
<dbReference type="InterPro" id="IPR036249">
    <property type="entry name" value="Thioredoxin-like_sf"/>
</dbReference>
<dbReference type="Pfam" id="PF00578">
    <property type="entry name" value="AhpC-TSA"/>
    <property type="match status" value="1"/>
</dbReference>
<keyword evidence="1" id="KW-0812">Transmembrane</keyword>
<proteinExistence type="predicted"/>
<protein>
    <submittedName>
        <fullName evidence="3">Redoxin domain-containing protein</fullName>
    </submittedName>
</protein>
<name>A0A5R8Y0H9_9BACT</name>
<organism evidence="3 4">
    <name type="scientific">Arcobacter arenosus</name>
    <dbReference type="NCBI Taxonomy" id="2576037"/>
    <lineage>
        <taxon>Bacteria</taxon>
        <taxon>Pseudomonadati</taxon>
        <taxon>Campylobacterota</taxon>
        <taxon>Epsilonproteobacteria</taxon>
        <taxon>Campylobacterales</taxon>
        <taxon>Arcobacteraceae</taxon>
        <taxon>Arcobacter</taxon>
    </lineage>
</organism>
<dbReference type="GO" id="GO:0016491">
    <property type="term" value="F:oxidoreductase activity"/>
    <property type="evidence" value="ECO:0007669"/>
    <property type="project" value="InterPro"/>
</dbReference>
<dbReference type="InterPro" id="IPR000866">
    <property type="entry name" value="AhpC/TSA"/>
</dbReference>
<dbReference type="Proteomes" id="UP000308901">
    <property type="component" value="Unassembled WGS sequence"/>
</dbReference>
<evidence type="ECO:0000313" key="3">
    <source>
        <dbReference type="EMBL" id="TLP37751.1"/>
    </source>
</evidence>